<dbReference type="InterPro" id="IPR018912">
    <property type="entry name" value="DUF2478"/>
</dbReference>
<gene>
    <name evidence="1" type="ORF">FBQ73_02300</name>
</gene>
<dbReference type="Pfam" id="PF10649">
    <property type="entry name" value="DUF2478"/>
    <property type="match status" value="1"/>
</dbReference>
<accession>A0A6C1KLQ9</accession>
<reference evidence="1 2" key="1">
    <citation type="submission" date="2019-05" db="EMBL/GenBank/DDBJ databases">
        <authorList>
            <person name="Zhou X."/>
        </authorList>
    </citation>
    <scope>NUCLEOTIDE SEQUENCE [LARGE SCALE GENOMIC DNA]</scope>
    <source>
        <strain evidence="1 2">DSM 432</strain>
    </source>
</reference>
<dbReference type="EMBL" id="VAUP01000005">
    <property type="protein sequence ID" value="TLX44637.1"/>
    <property type="molecule type" value="Genomic_DNA"/>
</dbReference>
<evidence type="ECO:0000313" key="2">
    <source>
        <dbReference type="Proteomes" id="UP000305131"/>
    </source>
</evidence>
<organism evidence="1 2">
    <name type="scientific">Xanthobacter autotrophicus</name>
    <dbReference type="NCBI Taxonomy" id="280"/>
    <lineage>
        <taxon>Bacteria</taxon>
        <taxon>Pseudomonadati</taxon>
        <taxon>Pseudomonadota</taxon>
        <taxon>Alphaproteobacteria</taxon>
        <taxon>Hyphomicrobiales</taxon>
        <taxon>Xanthobacteraceae</taxon>
        <taxon>Xanthobacter</taxon>
    </lineage>
</organism>
<name>A0A6C1KLQ9_XANAU</name>
<dbReference type="AlphaFoldDB" id="A0A6C1KLQ9"/>
<sequence>MDLGMAAERAMILALQGADREKIQSLLIEAADGLRASGVRILGVVEHLPPGCAHEDVLLLDLVSGETNRLHQNLGPGASGCSLDPAGLAAASAGVERAIAARLDEGGDLSDTVVILSKFGRQEAEGRGLTSAFHAAVAAEICVLTSVSPTVRDQWDGFVGDLAQIAPASLREVEAWWNCLTRELAE</sequence>
<dbReference type="OrthoDB" id="5918880at2"/>
<evidence type="ECO:0000313" key="1">
    <source>
        <dbReference type="EMBL" id="TLX44637.1"/>
    </source>
</evidence>
<dbReference type="Proteomes" id="UP000305131">
    <property type="component" value="Unassembled WGS sequence"/>
</dbReference>
<comment type="caution">
    <text evidence="1">The sequence shown here is derived from an EMBL/GenBank/DDBJ whole genome shotgun (WGS) entry which is preliminary data.</text>
</comment>
<proteinExistence type="predicted"/>
<protein>
    <submittedName>
        <fullName evidence="1">DUF2478 domain-containing protein</fullName>
    </submittedName>
</protein>